<protein>
    <recommendedName>
        <fullName evidence="5">DUF1446-domain-containing protein</fullName>
    </recommendedName>
</protein>
<keyword evidence="4" id="KW-1185">Reference proteome</keyword>
<dbReference type="Proteomes" id="UP001344447">
    <property type="component" value="Unassembled WGS sequence"/>
</dbReference>
<reference evidence="3 4" key="1">
    <citation type="submission" date="2023-11" db="EMBL/GenBank/DDBJ databases">
        <title>Dfirmibasis_genome.</title>
        <authorList>
            <person name="Edelbroek B."/>
            <person name="Kjellin J."/>
            <person name="Jerlstrom-Hultqvist J."/>
            <person name="Soderbom F."/>
        </authorList>
    </citation>
    <scope>NUCLEOTIDE SEQUENCE [LARGE SCALE GENOMIC DNA]</scope>
    <source>
        <strain evidence="3 4">TNS-C-14</strain>
    </source>
</reference>
<accession>A0AAN7U7L6</accession>
<evidence type="ECO:0000259" key="1">
    <source>
        <dbReference type="Pfam" id="PF07287"/>
    </source>
</evidence>
<dbReference type="Pfam" id="PF23544">
    <property type="entry name" value="AtuA_ferredoxin"/>
    <property type="match status" value="1"/>
</dbReference>
<proteinExistence type="predicted"/>
<dbReference type="PANTHER" id="PTHR47472:SF1">
    <property type="entry name" value="DUF1446-DOMAIN-CONTAINING PROTEIN"/>
    <property type="match status" value="1"/>
</dbReference>
<feature type="domain" description="Acyclic terpene utilisation N-terminal" evidence="1">
    <location>
        <begin position="12"/>
        <end position="508"/>
    </location>
</feature>
<dbReference type="InterPro" id="IPR010839">
    <property type="entry name" value="AtuA_N"/>
</dbReference>
<dbReference type="Pfam" id="PF07287">
    <property type="entry name" value="AtuA"/>
    <property type="match status" value="1"/>
</dbReference>
<dbReference type="InterPro" id="IPR056362">
    <property type="entry name" value="AtuA-like_ferredoxin_dom"/>
</dbReference>
<dbReference type="AlphaFoldDB" id="A0AAN7U7L6"/>
<feature type="domain" description="AtuA-like ferredoxin-fold" evidence="2">
    <location>
        <begin position="591"/>
        <end position="690"/>
    </location>
</feature>
<dbReference type="PANTHER" id="PTHR47472">
    <property type="entry name" value="PROPIONYL-COA CARBOXYLASE"/>
    <property type="match status" value="1"/>
</dbReference>
<dbReference type="EMBL" id="JAVFKY010000002">
    <property type="protein sequence ID" value="KAK5581593.1"/>
    <property type="molecule type" value="Genomic_DNA"/>
</dbReference>
<evidence type="ECO:0008006" key="5">
    <source>
        <dbReference type="Google" id="ProtNLM"/>
    </source>
</evidence>
<evidence type="ECO:0000259" key="2">
    <source>
        <dbReference type="Pfam" id="PF23544"/>
    </source>
</evidence>
<organism evidence="3 4">
    <name type="scientific">Dictyostelium firmibasis</name>
    <dbReference type="NCBI Taxonomy" id="79012"/>
    <lineage>
        <taxon>Eukaryota</taxon>
        <taxon>Amoebozoa</taxon>
        <taxon>Evosea</taxon>
        <taxon>Eumycetozoa</taxon>
        <taxon>Dictyostelia</taxon>
        <taxon>Dictyosteliales</taxon>
        <taxon>Dictyosteliaceae</taxon>
        <taxon>Dictyostelium</taxon>
    </lineage>
</organism>
<sequence length="698" mass="77580">MTTTIKLNKEILRIGSGAGYQGDRVPPAVQLVENGKLDYLVLECLAERTLTDSIRRMKNNGKGYDPRLKEWLTSLLPPAKKSNVTIITNMGAADPKGAGEEAFEIAKSLGLNDIKIVVISENIHNNNNNNNDHQNNQNNQNNQNKKYNIKLSSTNGFAVDGGLDSDQHSIEENWEVGCTYLGADSIIDALKLNPDLVIAGRVADPSLFVAPIAFTFGWDLKNDINLIAQATLAGHLLECGCHLTGGYFAHPLGRDTKFEDLLNLSLPFCDIDCNGRIILGKVEGSGGELSERTCKQQLTYEIGNPKEYITPDVIVDFSKVEFIPISENSVIARGATGTQRPKTLLRLVARNAGFKAWAEVSYGGLGCVERAYWANKLIYHWMESRKKGIMNDVFSYLVGYNSLYFPNGSNFSYPPITIEKLLLNDINGGGSADINIKNLQQFNNQYPPEVRLRLDGLFQNKEDAEALGMELQGLGLCGPAGGGGFAFGIKKDVRLVKQLIPREKINWNTFIFQNNNNNNNNNNKINNEYKVQNNNNNNNNSDNNLEIFTNEFITIKNQNRITYSKGFKFNRNSSNGNSNINKNYNDGGKVLLYNICHSRSGDKGDTTNVSLIPYDSKDFDRIKKVVTKEWVSKIYGNLLRGEPDISIYCLPGISSLNIVLNNALDGGVCVSRRIDRHGKTLSDLILNQWVDLPKFSKL</sequence>
<name>A0AAN7U7L6_9MYCE</name>
<gene>
    <name evidence="3" type="ORF">RB653_001630</name>
</gene>
<evidence type="ECO:0000313" key="4">
    <source>
        <dbReference type="Proteomes" id="UP001344447"/>
    </source>
</evidence>
<comment type="caution">
    <text evidence="3">The sequence shown here is derived from an EMBL/GenBank/DDBJ whole genome shotgun (WGS) entry which is preliminary data.</text>
</comment>
<evidence type="ECO:0000313" key="3">
    <source>
        <dbReference type="EMBL" id="KAK5581593.1"/>
    </source>
</evidence>